<dbReference type="EMBL" id="JAEHFX010000002">
    <property type="protein sequence ID" value="MBK0402155.1"/>
    <property type="molecule type" value="Genomic_DNA"/>
</dbReference>
<keyword evidence="5 12" id="KW-1133">Transmembrane helix</keyword>
<name>A0ABS1C0V2_9BACT</name>
<evidence type="ECO:0000256" key="11">
    <source>
        <dbReference type="ARBA" id="ARBA00048044"/>
    </source>
</evidence>
<feature type="transmembrane region" description="Helical" evidence="12">
    <location>
        <begin position="199"/>
        <end position="220"/>
    </location>
</feature>
<dbReference type="PANTHER" id="PTHR23289">
    <property type="entry name" value="CYTOCHROME C OXIDASE ASSEMBLY PROTEIN COX15"/>
    <property type="match status" value="1"/>
</dbReference>
<feature type="transmembrane region" description="Helical" evidence="12">
    <location>
        <begin position="124"/>
        <end position="146"/>
    </location>
</feature>
<reference evidence="13 14" key="1">
    <citation type="submission" date="2020-12" db="EMBL/GenBank/DDBJ databases">
        <title>Bacterial novel species Adhaeribacter sp. BT258 isolated from soil.</title>
        <authorList>
            <person name="Jung H.-Y."/>
        </authorList>
    </citation>
    <scope>NUCLEOTIDE SEQUENCE [LARGE SCALE GENOMIC DNA]</scope>
    <source>
        <strain evidence="13 14">BT258</strain>
    </source>
</reference>
<feature type="transmembrane region" description="Helical" evidence="12">
    <location>
        <begin position="269"/>
        <end position="286"/>
    </location>
</feature>
<keyword evidence="9 12" id="KW-0472">Membrane</keyword>
<feature type="transmembrane region" description="Helical" evidence="12">
    <location>
        <begin position="336"/>
        <end position="354"/>
    </location>
</feature>
<sequence length="377" mass="42786">MKNNTLPRNSKPVAIWLLVGVGMIIVQIILGGITRLTGSGLSITEWKPIMGALPPMGEQAWQIAFEKYQEIAQFKKLNSHFTVSDFKFIYFWEWFHRLWGRLLGVVFFIPFLVFWKQGRFKKDMVVPLIVLFVLGGLQGLIGWIMVMSGLNDESLYVSHFRLAIHFMAAMVLLVYNFWFALKLLVPEKALVVDASLKKFAWVIIALLTVQLVYGAFMAGLKAGAFAPTWPSINGQMLPENMTTLGERQWSFFSALGNHPIAIHFVHRNMAYLLTVLMIVWTMKAVQNTGSTLFNRIKFLPLALVLVQVFLGIFSVLTSPKAVKQAWGVFEWNAQLHQIVAMLLLLSLVAVVYVLRSKRTVAVSAEKPEEIVVQYQHQ</sequence>
<evidence type="ECO:0000256" key="2">
    <source>
        <dbReference type="ARBA" id="ARBA00004141"/>
    </source>
</evidence>
<evidence type="ECO:0000313" key="13">
    <source>
        <dbReference type="EMBL" id="MBK0402155.1"/>
    </source>
</evidence>
<dbReference type="HAMAP" id="MF_01665">
    <property type="entry name" value="HemeA_synth_type2"/>
    <property type="match status" value="1"/>
</dbReference>
<comment type="subcellular location">
    <subcellularLocation>
        <location evidence="2">Membrane</location>
        <topology evidence="2">Multi-pass membrane protein</topology>
    </subcellularLocation>
</comment>
<feature type="transmembrane region" description="Helical" evidence="12">
    <location>
        <begin position="12"/>
        <end position="33"/>
    </location>
</feature>
<dbReference type="Proteomes" id="UP000644147">
    <property type="component" value="Unassembled WGS sequence"/>
</dbReference>
<keyword evidence="7" id="KW-0408">Iron</keyword>
<gene>
    <name evidence="13" type="ORF">I5M27_04115</name>
</gene>
<feature type="transmembrane region" description="Helical" evidence="12">
    <location>
        <begin position="158"/>
        <end position="178"/>
    </location>
</feature>
<feature type="transmembrane region" description="Helical" evidence="12">
    <location>
        <begin position="298"/>
        <end position="316"/>
    </location>
</feature>
<evidence type="ECO:0000256" key="10">
    <source>
        <dbReference type="ARBA" id="ARBA00044501"/>
    </source>
</evidence>
<dbReference type="PANTHER" id="PTHR23289:SF2">
    <property type="entry name" value="CYTOCHROME C OXIDASE ASSEMBLY PROTEIN COX15 HOMOLOG"/>
    <property type="match status" value="1"/>
</dbReference>
<feature type="transmembrane region" description="Helical" evidence="12">
    <location>
        <begin position="98"/>
        <end position="115"/>
    </location>
</feature>
<keyword evidence="3 12" id="KW-0812">Transmembrane</keyword>
<keyword evidence="6" id="KW-0560">Oxidoreductase</keyword>
<keyword evidence="14" id="KW-1185">Reference proteome</keyword>
<evidence type="ECO:0000256" key="12">
    <source>
        <dbReference type="SAM" id="Phobius"/>
    </source>
</evidence>
<evidence type="ECO:0000256" key="9">
    <source>
        <dbReference type="ARBA" id="ARBA00023136"/>
    </source>
</evidence>
<evidence type="ECO:0000256" key="1">
    <source>
        <dbReference type="ARBA" id="ARBA00001970"/>
    </source>
</evidence>
<protein>
    <submittedName>
        <fullName evidence="13">COX15/CtaA family protein</fullName>
    </submittedName>
</protein>
<proteinExistence type="inferred from homology"/>
<keyword evidence="4" id="KW-0479">Metal-binding</keyword>
<organism evidence="13 14">
    <name type="scientific">Adhaeribacter terrigena</name>
    <dbReference type="NCBI Taxonomy" id="2793070"/>
    <lineage>
        <taxon>Bacteria</taxon>
        <taxon>Pseudomonadati</taxon>
        <taxon>Bacteroidota</taxon>
        <taxon>Cytophagia</taxon>
        <taxon>Cytophagales</taxon>
        <taxon>Hymenobacteraceae</taxon>
        <taxon>Adhaeribacter</taxon>
    </lineage>
</organism>
<dbReference type="Pfam" id="PF02628">
    <property type="entry name" value="COX15-CtaA"/>
    <property type="match status" value="1"/>
</dbReference>
<accession>A0ABS1C0V2</accession>
<dbReference type="RefSeq" id="WP_200504871.1">
    <property type="nucleotide sequence ID" value="NZ_JAEHFX010000002.1"/>
</dbReference>
<keyword evidence="8" id="KW-0350">Heme biosynthesis</keyword>
<evidence type="ECO:0000256" key="3">
    <source>
        <dbReference type="ARBA" id="ARBA00022692"/>
    </source>
</evidence>
<dbReference type="InterPro" id="IPR023754">
    <property type="entry name" value="HemeA_Synthase_type2"/>
</dbReference>
<comment type="cofactor">
    <cofactor evidence="1">
        <name>heme b</name>
        <dbReference type="ChEBI" id="CHEBI:60344"/>
    </cofactor>
</comment>
<comment type="caution">
    <text evidence="13">The sequence shown here is derived from an EMBL/GenBank/DDBJ whole genome shotgun (WGS) entry which is preliminary data.</text>
</comment>
<dbReference type="InterPro" id="IPR003780">
    <property type="entry name" value="COX15/CtaA_fam"/>
</dbReference>
<evidence type="ECO:0000256" key="5">
    <source>
        <dbReference type="ARBA" id="ARBA00022989"/>
    </source>
</evidence>
<evidence type="ECO:0000256" key="8">
    <source>
        <dbReference type="ARBA" id="ARBA00023133"/>
    </source>
</evidence>
<evidence type="ECO:0000256" key="6">
    <source>
        <dbReference type="ARBA" id="ARBA00023002"/>
    </source>
</evidence>
<evidence type="ECO:0000256" key="7">
    <source>
        <dbReference type="ARBA" id="ARBA00023004"/>
    </source>
</evidence>
<evidence type="ECO:0000256" key="4">
    <source>
        <dbReference type="ARBA" id="ARBA00022723"/>
    </source>
</evidence>
<comment type="pathway">
    <text evidence="10">Porphyrin-containing compound metabolism; heme A biosynthesis; heme A from heme O: step 1/1.</text>
</comment>
<evidence type="ECO:0000313" key="14">
    <source>
        <dbReference type="Proteomes" id="UP000644147"/>
    </source>
</evidence>
<comment type="catalytic activity">
    <reaction evidence="11">
        <text>Fe(II)-heme o + 2 A + H2O = Fe(II)-heme a + 2 AH2</text>
        <dbReference type="Rhea" id="RHEA:63388"/>
        <dbReference type="ChEBI" id="CHEBI:13193"/>
        <dbReference type="ChEBI" id="CHEBI:15377"/>
        <dbReference type="ChEBI" id="CHEBI:17499"/>
        <dbReference type="ChEBI" id="CHEBI:60530"/>
        <dbReference type="ChEBI" id="CHEBI:61715"/>
        <dbReference type="EC" id="1.17.99.9"/>
    </reaction>
    <physiologicalReaction direction="left-to-right" evidence="11">
        <dbReference type="Rhea" id="RHEA:63389"/>
    </physiologicalReaction>
</comment>